<dbReference type="PANTHER" id="PTHR24421:SF10">
    <property type="entry name" value="NITRATE_NITRITE SENSOR PROTEIN NARQ"/>
    <property type="match status" value="1"/>
</dbReference>
<dbReference type="EMBL" id="BMGK01000012">
    <property type="protein sequence ID" value="GGE00498.1"/>
    <property type="molecule type" value="Genomic_DNA"/>
</dbReference>
<feature type="signal peptide" evidence="8">
    <location>
        <begin position="1"/>
        <end position="21"/>
    </location>
</feature>
<evidence type="ECO:0000256" key="6">
    <source>
        <dbReference type="PROSITE-ProRule" id="PRU00339"/>
    </source>
</evidence>
<name>A0A8J2VEH0_9FLAO</name>
<evidence type="ECO:0000256" key="1">
    <source>
        <dbReference type="ARBA" id="ARBA00000085"/>
    </source>
</evidence>
<dbReference type="SMART" id="SM00028">
    <property type="entry name" value="TPR"/>
    <property type="match status" value="4"/>
</dbReference>
<accession>A0A8J2VEH0</accession>
<dbReference type="SUPFAM" id="SSF48452">
    <property type="entry name" value="TPR-like"/>
    <property type="match status" value="1"/>
</dbReference>
<comment type="caution">
    <text evidence="9">The sequence shown here is derived from an EMBL/GenBank/DDBJ whole genome shotgun (WGS) entry which is preliminary data.</text>
</comment>
<evidence type="ECO:0000256" key="3">
    <source>
        <dbReference type="ARBA" id="ARBA00022679"/>
    </source>
</evidence>
<feature type="transmembrane region" description="Helical" evidence="7">
    <location>
        <begin position="339"/>
        <end position="359"/>
    </location>
</feature>
<evidence type="ECO:0000256" key="2">
    <source>
        <dbReference type="ARBA" id="ARBA00012438"/>
    </source>
</evidence>
<keyword evidence="7" id="KW-1133">Transmembrane helix</keyword>
<protein>
    <recommendedName>
        <fullName evidence="2">histidine kinase</fullName>
        <ecNumber evidence="2">2.7.13.3</ecNumber>
    </recommendedName>
</protein>
<reference evidence="9" key="2">
    <citation type="submission" date="2020-09" db="EMBL/GenBank/DDBJ databases">
        <authorList>
            <person name="Sun Q."/>
            <person name="Zhou Y."/>
        </authorList>
    </citation>
    <scope>NUCLEOTIDE SEQUENCE</scope>
    <source>
        <strain evidence="9">CGMCC 1.12924</strain>
    </source>
</reference>
<comment type="catalytic activity">
    <reaction evidence="1">
        <text>ATP + protein L-histidine = ADP + protein N-phospho-L-histidine.</text>
        <dbReference type="EC" id="2.7.13.3"/>
    </reaction>
</comment>
<dbReference type="CDD" id="cd16917">
    <property type="entry name" value="HATPase_UhpB-NarQ-NarX-like"/>
    <property type="match status" value="1"/>
</dbReference>
<dbReference type="PROSITE" id="PS50005">
    <property type="entry name" value="TPR"/>
    <property type="match status" value="2"/>
</dbReference>
<keyword evidence="7" id="KW-0812">Transmembrane</keyword>
<feature type="repeat" description="TPR" evidence="6">
    <location>
        <begin position="154"/>
        <end position="187"/>
    </location>
</feature>
<keyword evidence="4" id="KW-0418">Kinase</keyword>
<dbReference type="InterPro" id="IPR036890">
    <property type="entry name" value="HATPase_C_sf"/>
</dbReference>
<keyword evidence="8" id="KW-0732">Signal</keyword>
<evidence type="ECO:0000313" key="9">
    <source>
        <dbReference type="EMBL" id="GGE00498.1"/>
    </source>
</evidence>
<reference evidence="9" key="1">
    <citation type="journal article" date="2014" name="Int. J. Syst. Evol. Microbiol.">
        <title>Complete genome sequence of Corynebacterium casei LMG S-19264T (=DSM 44701T), isolated from a smear-ripened cheese.</title>
        <authorList>
            <consortium name="US DOE Joint Genome Institute (JGI-PGF)"/>
            <person name="Walter F."/>
            <person name="Albersmeier A."/>
            <person name="Kalinowski J."/>
            <person name="Ruckert C."/>
        </authorList>
    </citation>
    <scope>NUCLEOTIDE SEQUENCE</scope>
    <source>
        <strain evidence="9">CGMCC 1.12924</strain>
    </source>
</reference>
<evidence type="ECO:0000313" key="10">
    <source>
        <dbReference type="Proteomes" id="UP000652231"/>
    </source>
</evidence>
<dbReference type="RefSeq" id="WP_188443056.1">
    <property type="nucleotide sequence ID" value="NZ_BMGK01000012.1"/>
</dbReference>
<feature type="repeat" description="TPR" evidence="6">
    <location>
        <begin position="117"/>
        <end position="150"/>
    </location>
</feature>
<dbReference type="EC" id="2.7.13.3" evidence="2"/>
<keyword evidence="10" id="KW-1185">Reference proteome</keyword>
<dbReference type="PANTHER" id="PTHR24421">
    <property type="entry name" value="NITRATE/NITRITE SENSOR PROTEIN NARX-RELATED"/>
    <property type="match status" value="1"/>
</dbReference>
<evidence type="ECO:0000256" key="8">
    <source>
        <dbReference type="SAM" id="SignalP"/>
    </source>
</evidence>
<sequence>MLNQLLTCIGFLFVAFQAAFAQVPDGEIVDSSEIYYQRVLNPTATHHLPTGYFYYLKHKESHLISGDTLNAIDVMRMAAIAGFKLGSYNESEQLAVEALELLQNSEIEQSQRQARRVGLYNHLGKIYREKELYSKALDYYNLALEEVDKVSDRITLLNNRANVFIELDRHQQATTDFQKAIQLGEQSGDTLRWARALNNLGVLKVTNYNREGLRELQRALDLRIAIGETEGMYSSYRHLALNALRESDTAAATRYANRSLELAEELNSATFLMESLSILTELKKDPTVVRYKDLTDSLNSAQQEEQNLFAAMRFDVDKEILNTQRARAQMEKERSQKQLTQIIALLLLILLGLVIFIILNRVKLVKQREIYKTENRISKKVHDEVANEVYQVMVKMQLKEADSGNELLDNLESIYNRSRDISKEYSALNDALPFDEVITDLLAGYQSDGLTIVKRFSKNVDWSQISQHKKNALYRVLQELMTNMKKHSKATLVAVSMNQKGTKTELFYSDNGVGSTLKKQNGLQNVENRIFALNGSITFETAQGKGFKVKISV</sequence>
<dbReference type="GO" id="GO:0004673">
    <property type="term" value="F:protein histidine kinase activity"/>
    <property type="evidence" value="ECO:0007669"/>
    <property type="project" value="UniProtKB-EC"/>
</dbReference>
<gene>
    <name evidence="9" type="ORF">GCM10011312_24960</name>
</gene>
<dbReference type="GO" id="GO:0000160">
    <property type="term" value="P:phosphorelay signal transduction system"/>
    <property type="evidence" value="ECO:0007669"/>
    <property type="project" value="UniProtKB-KW"/>
</dbReference>
<keyword evidence="3" id="KW-0808">Transferase</keyword>
<dbReference type="AlphaFoldDB" id="A0A8J2VEH0"/>
<keyword evidence="7" id="KW-0472">Membrane</keyword>
<dbReference type="InterPro" id="IPR011990">
    <property type="entry name" value="TPR-like_helical_dom_sf"/>
</dbReference>
<organism evidence="9 10">
    <name type="scientific">Planktosalinus lacus</name>
    <dbReference type="NCBI Taxonomy" id="1526573"/>
    <lineage>
        <taxon>Bacteria</taxon>
        <taxon>Pseudomonadati</taxon>
        <taxon>Bacteroidota</taxon>
        <taxon>Flavobacteriia</taxon>
        <taxon>Flavobacteriales</taxon>
        <taxon>Flavobacteriaceae</taxon>
        <taxon>Planktosalinus</taxon>
    </lineage>
</organism>
<feature type="chain" id="PRO_5035318840" description="histidine kinase" evidence="8">
    <location>
        <begin position="22"/>
        <end position="553"/>
    </location>
</feature>
<dbReference type="InterPro" id="IPR050482">
    <property type="entry name" value="Sensor_HK_TwoCompSys"/>
</dbReference>
<evidence type="ECO:0000256" key="4">
    <source>
        <dbReference type="ARBA" id="ARBA00022777"/>
    </source>
</evidence>
<dbReference type="Proteomes" id="UP000652231">
    <property type="component" value="Unassembled WGS sequence"/>
</dbReference>
<evidence type="ECO:0000256" key="7">
    <source>
        <dbReference type="SAM" id="Phobius"/>
    </source>
</evidence>
<keyword evidence="6" id="KW-0802">TPR repeat</keyword>
<dbReference type="SUPFAM" id="SSF55874">
    <property type="entry name" value="ATPase domain of HSP90 chaperone/DNA topoisomerase II/histidine kinase"/>
    <property type="match status" value="1"/>
</dbReference>
<keyword evidence="5" id="KW-0902">Two-component regulatory system</keyword>
<proteinExistence type="predicted"/>
<dbReference type="Gene3D" id="1.25.40.10">
    <property type="entry name" value="Tetratricopeptide repeat domain"/>
    <property type="match status" value="2"/>
</dbReference>
<evidence type="ECO:0000256" key="5">
    <source>
        <dbReference type="ARBA" id="ARBA00023012"/>
    </source>
</evidence>
<dbReference type="InterPro" id="IPR019734">
    <property type="entry name" value="TPR_rpt"/>
</dbReference>
<dbReference type="Gene3D" id="3.30.565.10">
    <property type="entry name" value="Histidine kinase-like ATPase, C-terminal domain"/>
    <property type="match status" value="1"/>
</dbReference>